<dbReference type="Proteomes" id="UP000325291">
    <property type="component" value="Unassembled WGS sequence"/>
</dbReference>
<dbReference type="RefSeq" id="WP_111368268.1">
    <property type="nucleotide sequence ID" value="NZ_VINQ01000007.1"/>
</dbReference>
<reference evidence="3 4" key="1">
    <citation type="submission" date="2019-07" db="EMBL/GenBank/DDBJ databases">
        <title>Aquicoccus porphyridii gen. nov., sp. nov., isolated from a small marine red alga, Porphyridium marinum.</title>
        <authorList>
            <person name="Liu L."/>
        </authorList>
    </citation>
    <scope>NUCLEOTIDE SEQUENCE [LARGE SCALE GENOMIC DNA]</scope>
    <source>
        <strain evidence="3 4">L1 8-17</strain>
    </source>
</reference>
<dbReference type="AlphaFoldDB" id="A0A5A9ZCS1"/>
<proteinExistence type="inferred from homology"/>
<protein>
    <submittedName>
        <fullName evidence="3">Amidohydrolase family protein</fullName>
    </submittedName>
</protein>
<keyword evidence="4" id="KW-1185">Reference proteome</keyword>
<dbReference type="InterPro" id="IPR052350">
    <property type="entry name" value="Metallo-dep_Lactonases"/>
</dbReference>
<evidence type="ECO:0000256" key="1">
    <source>
        <dbReference type="ARBA" id="ARBA00038310"/>
    </source>
</evidence>
<name>A0A5A9ZCS1_9RHOB</name>
<evidence type="ECO:0000313" key="3">
    <source>
        <dbReference type="EMBL" id="KAA0914951.1"/>
    </source>
</evidence>
<dbReference type="InterPro" id="IPR032466">
    <property type="entry name" value="Metal_Hydrolase"/>
</dbReference>
<comment type="similarity">
    <text evidence="1">Belongs to the metallo-dependent hydrolases superfamily.</text>
</comment>
<dbReference type="PANTHER" id="PTHR43569">
    <property type="entry name" value="AMIDOHYDROLASE"/>
    <property type="match status" value="1"/>
</dbReference>
<dbReference type="EMBL" id="VINQ01000007">
    <property type="protein sequence ID" value="KAA0914951.1"/>
    <property type="molecule type" value="Genomic_DNA"/>
</dbReference>
<dbReference type="Gene3D" id="3.20.20.140">
    <property type="entry name" value="Metal-dependent hydrolases"/>
    <property type="match status" value="1"/>
</dbReference>
<dbReference type="GO" id="GO:0016787">
    <property type="term" value="F:hydrolase activity"/>
    <property type="evidence" value="ECO:0007669"/>
    <property type="project" value="UniProtKB-KW"/>
</dbReference>
<gene>
    <name evidence="3" type="ORF">FLO80_11320</name>
</gene>
<organism evidence="3 4">
    <name type="scientific">Aquicoccus porphyridii</name>
    <dbReference type="NCBI Taxonomy" id="1852029"/>
    <lineage>
        <taxon>Bacteria</taxon>
        <taxon>Pseudomonadati</taxon>
        <taxon>Pseudomonadota</taxon>
        <taxon>Alphaproteobacteria</taxon>
        <taxon>Rhodobacterales</taxon>
        <taxon>Paracoccaceae</taxon>
        <taxon>Aquicoccus</taxon>
    </lineage>
</organism>
<dbReference type="Pfam" id="PF04909">
    <property type="entry name" value="Amidohydro_2"/>
    <property type="match status" value="1"/>
</dbReference>
<keyword evidence="3" id="KW-0378">Hydrolase</keyword>
<comment type="caution">
    <text evidence="3">The sequence shown here is derived from an EMBL/GenBank/DDBJ whole genome shotgun (WGS) entry which is preliminary data.</text>
</comment>
<evidence type="ECO:0000259" key="2">
    <source>
        <dbReference type="Pfam" id="PF04909"/>
    </source>
</evidence>
<feature type="domain" description="Amidohydrolase-related" evidence="2">
    <location>
        <begin position="103"/>
        <end position="352"/>
    </location>
</feature>
<accession>A0A5A9ZCS1</accession>
<dbReference type="SUPFAM" id="SSF51556">
    <property type="entry name" value="Metallo-dependent hydrolases"/>
    <property type="match status" value="1"/>
</dbReference>
<evidence type="ECO:0000313" key="4">
    <source>
        <dbReference type="Proteomes" id="UP000325291"/>
    </source>
</evidence>
<sequence>MTPDERYELVRAMGARDTWWARTPEQAIMPDQQIIDAHIHFWHPAEVPDPATLDRKLHTSRFMNNEFARITGGHQVAGLVYIECGSGISGKGDPRFAPVGETWFAAELAREMRSRRQPPILAIAPFADLRAPHLQELLDAHEQAGGGLVRAIRQSGAWMKKPEGRLLAGAAAPTLYHDPAFQQGLATLGERGLPFEAFQFHDQLPNLVTLARQTPGTTIIVNHLGAPIGYGRGDKDDSRVLANWTHNVTQLADLPNVVMKLGGLASPVTEYDAARSERPPGSDTFVAQRGAYFTAAIDAFGPDRCMFESNFPVDSVSISYGVLWNAYKKIASRYSQTEAETLLAGTARRIYALGN</sequence>
<dbReference type="InterPro" id="IPR006680">
    <property type="entry name" value="Amidohydro-rel"/>
</dbReference>
<dbReference type="PANTHER" id="PTHR43569:SF1">
    <property type="entry name" value="BLL3371 PROTEIN"/>
    <property type="match status" value="1"/>
</dbReference>